<sequence>MTIASELITLLGFSIEGESNLRKYKRQQQSIERDTTAHVGRMNKIGGISTGVLAGGALAVAAAGKRAYDAWLPVELRLARIALNSGKSTKEVPGMFARISELAQRFGTTTDIVTAGLENLVAKGADVEDAFSTLPDILTTTQGFGVEIGDAADTAYKLRDAFRLTKEEAQQLSDVLGASGQAGQFEYKDFAQFAPGLSNLYAAVSGSTGITGVKELTAIAQMHREDTATSGEAATGIENWLSKAYAEQTQKAFKEHGINLRKSMKKRLDAGQDFFSAYMDITDKAIGGDVGRVGELFPDMQAQTFVRSGLTSRDRYAHYRAVVDDPDVAGTATRNVNAVLDLQITKVEKLTEKWNSLWVTLGAKISGPVGGGLDAIINQINDPADLESGLRKRGYSGAGLFAKQFFMTPMEMKEIIAEERALRSGKPLPPKDAAGGDSMVKRKYVMPAKPTASVVPAGRDFTAESPMSTIAKMIAGMDAHLAKMTGDAPVNAAITDSRTDNRNQSVNVTSSVVQNISQPTAAPGAVGSATNAAVSGAVQQAARIQQEPAQ</sequence>
<evidence type="ECO:0000313" key="3">
    <source>
        <dbReference type="EMBL" id="RFC67844.1"/>
    </source>
</evidence>
<reference evidence="4" key="1">
    <citation type="submission" date="2018-08" db="EMBL/GenBank/DDBJ databases">
        <authorList>
            <person name="Im W.T."/>
        </authorList>
    </citation>
    <scope>NUCLEOTIDE SEQUENCE [LARGE SCALE GENOMIC DNA]</scope>
    <source>
        <strain evidence="4">LA-28</strain>
    </source>
</reference>
<proteinExistence type="predicted"/>
<keyword evidence="4" id="KW-1185">Reference proteome</keyword>
<dbReference type="InterPro" id="IPR010090">
    <property type="entry name" value="Phage_tape_meas"/>
</dbReference>
<dbReference type="Pfam" id="PF10145">
    <property type="entry name" value="PhageMin_Tail"/>
    <property type="match status" value="1"/>
</dbReference>
<dbReference type="RefSeq" id="WP_116623678.1">
    <property type="nucleotide sequence ID" value="NZ_QURN01000006.1"/>
</dbReference>
<dbReference type="EMBL" id="QURN01000006">
    <property type="protein sequence ID" value="RFC67844.1"/>
    <property type="molecule type" value="Genomic_DNA"/>
</dbReference>
<dbReference type="PANTHER" id="PTHR37813:SF1">
    <property type="entry name" value="FELS-2 PROPHAGE PROTEIN"/>
    <property type="match status" value="1"/>
</dbReference>
<evidence type="ECO:0000256" key="1">
    <source>
        <dbReference type="ARBA" id="ARBA00022612"/>
    </source>
</evidence>
<dbReference type="AlphaFoldDB" id="A0A371XFN0"/>
<protein>
    <submittedName>
        <fullName evidence="3">Phage tail tape measure protein</fullName>
    </submittedName>
</protein>
<name>A0A371XFN0_9HYPH</name>
<dbReference type="PANTHER" id="PTHR37813">
    <property type="entry name" value="FELS-2 PROPHAGE PROTEIN"/>
    <property type="match status" value="1"/>
</dbReference>
<accession>A0A371XFN0</accession>
<dbReference type="Proteomes" id="UP000262379">
    <property type="component" value="Unassembled WGS sequence"/>
</dbReference>
<gene>
    <name evidence="3" type="ORF">DY251_09685</name>
</gene>
<organism evidence="3 4">
    <name type="scientific">Mesorhizobium denitrificans</name>
    <dbReference type="NCBI Taxonomy" id="2294114"/>
    <lineage>
        <taxon>Bacteria</taxon>
        <taxon>Pseudomonadati</taxon>
        <taxon>Pseudomonadota</taxon>
        <taxon>Alphaproteobacteria</taxon>
        <taxon>Hyphomicrobiales</taxon>
        <taxon>Phyllobacteriaceae</taxon>
        <taxon>Mesorhizobium</taxon>
    </lineage>
</organism>
<evidence type="ECO:0000313" key="4">
    <source>
        <dbReference type="Proteomes" id="UP000262379"/>
    </source>
</evidence>
<keyword evidence="1" id="KW-1188">Viral release from host cell</keyword>
<comment type="caution">
    <text evidence="3">The sequence shown here is derived from an EMBL/GenBank/DDBJ whole genome shotgun (WGS) entry which is preliminary data.</text>
</comment>
<dbReference type="NCBIfam" id="TIGR01760">
    <property type="entry name" value="tape_meas_TP901"/>
    <property type="match status" value="1"/>
</dbReference>
<feature type="domain" description="Phage tail tape measure protein" evidence="2">
    <location>
        <begin position="101"/>
        <end position="272"/>
    </location>
</feature>
<evidence type="ECO:0000259" key="2">
    <source>
        <dbReference type="Pfam" id="PF10145"/>
    </source>
</evidence>